<evidence type="ECO:0000313" key="2">
    <source>
        <dbReference type="EMBL" id="RRR55523.1"/>
    </source>
</evidence>
<feature type="transmembrane region" description="Helical" evidence="1">
    <location>
        <begin position="68"/>
        <end position="90"/>
    </location>
</feature>
<name>A0A3R8SKT7_STRSU</name>
<protein>
    <submittedName>
        <fullName evidence="2">Uncharacterized protein</fullName>
    </submittedName>
</protein>
<keyword evidence="1" id="KW-0472">Membrane</keyword>
<sequence>MTKGLAMQFLAELIGEWLLELPDFEPEKQAPFGSRYWLGWLGILFHLVLVGLLAFISFFSLAKLLKDFHLGHMILATFLLGLALFSLWRLGKYLVRMCRATNYYWKRK</sequence>
<evidence type="ECO:0000313" key="3">
    <source>
        <dbReference type="Proteomes" id="UP000274117"/>
    </source>
</evidence>
<dbReference type="RefSeq" id="WP_125265373.1">
    <property type="nucleotide sequence ID" value="NZ_CP102145.1"/>
</dbReference>
<evidence type="ECO:0000256" key="1">
    <source>
        <dbReference type="SAM" id="Phobius"/>
    </source>
</evidence>
<feature type="transmembrane region" description="Helical" evidence="1">
    <location>
        <begin position="37"/>
        <end position="62"/>
    </location>
</feature>
<reference evidence="2 3" key="1">
    <citation type="submission" date="2018-11" db="EMBL/GenBank/DDBJ databases">
        <authorList>
            <person name="Stevens M.J."/>
            <person name="Cernela N."/>
            <person name="Spoerry Serrano N."/>
            <person name="Schmitt S."/>
            <person name="Schrenzel J."/>
            <person name="Stephan R."/>
        </authorList>
    </citation>
    <scope>NUCLEOTIDE SEQUENCE [LARGE SCALE GENOMIC DNA]</scope>
    <source>
        <strain evidence="2 3">PP422</strain>
    </source>
</reference>
<dbReference type="AlphaFoldDB" id="A0A3R8SKT7"/>
<comment type="caution">
    <text evidence="2">The sequence shown here is derived from an EMBL/GenBank/DDBJ whole genome shotgun (WGS) entry which is preliminary data.</text>
</comment>
<keyword evidence="1" id="KW-1133">Transmembrane helix</keyword>
<keyword evidence="1" id="KW-0812">Transmembrane</keyword>
<dbReference type="EMBL" id="RSDO01000001">
    <property type="protein sequence ID" value="RRR55523.1"/>
    <property type="molecule type" value="Genomic_DNA"/>
</dbReference>
<gene>
    <name evidence="2" type="ORF">EI998_00395</name>
</gene>
<dbReference type="Proteomes" id="UP000274117">
    <property type="component" value="Unassembled WGS sequence"/>
</dbReference>
<proteinExistence type="predicted"/>
<reference evidence="2 3" key="2">
    <citation type="submission" date="2018-12" db="EMBL/GenBank/DDBJ databases">
        <title>Whole-genome sequences of fifteen clinical Streptococcus suis strains isolated from pigs between 2006 and 2018.</title>
        <authorList>
            <person name="Stevens M.J.A."/>
            <person name="Cernela N."/>
            <person name="Spoerry Serrano N."/>
            <person name="Schmitt S."/>
            <person name="Schrenzel J."/>
            <person name="Stephan R."/>
        </authorList>
    </citation>
    <scope>NUCLEOTIDE SEQUENCE [LARGE SCALE GENOMIC DNA]</scope>
    <source>
        <strain evidence="2 3">PP422</strain>
    </source>
</reference>
<accession>A0A3R8SKT7</accession>
<organism evidence="2 3">
    <name type="scientific">Streptococcus suis</name>
    <dbReference type="NCBI Taxonomy" id="1307"/>
    <lineage>
        <taxon>Bacteria</taxon>
        <taxon>Bacillati</taxon>
        <taxon>Bacillota</taxon>
        <taxon>Bacilli</taxon>
        <taxon>Lactobacillales</taxon>
        <taxon>Streptococcaceae</taxon>
        <taxon>Streptococcus</taxon>
    </lineage>
</organism>